<reference evidence="1" key="1">
    <citation type="submission" date="2023-11" db="EMBL/GenBank/DDBJ databases">
        <authorList>
            <person name="De Vega J J."/>
            <person name="De Vega J J."/>
        </authorList>
    </citation>
    <scope>NUCLEOTIDE SEQUENCE</scope>
</reference>
<proteinExistence type="predicted"/>
<gene>
    <name evidence="1" type="ORF">MYCIT1_LOCUS3206</name>
</gene>
<dbReference type="Proteomes" id="UP001295794">
    <property type="component" value="Unassembled WGS sequence"/>
</dbReference>
<feature type="non-terminal residue" evidence="1">
    <location>
        <position position="1"/>
    </location>
</feature>
<keyword evidence="2" id="KW-1185">Reference proteome</keyword>
<dbReference type="AlphaFoldDB" id="A0AAD2JV55"/>
<sequence>PSHDQWVKHSDVLADDAVAAFYRRYPGKPRVIAAAVFDSLPFRDSWTPNRALLPGAAIKRGVMSGEPCFCPIIMGSCM</sequence>
<organism evidence="1 2">
    <name type="scientific">Mycena citricolor</name>
    <dbReference type="NCBI Taxonomy" id="2018698"/>
    <lineage>
        <taxon>Eukaryota</taxon>
        <taxon>Fungi</taxon>
        <taxon>Dikarya</taxon>
        <taxon>Basidiomycota</taxon>
        <taxon>Agaricomycotina</taxon>
        <taxon>Agaricomycetes</taxon>
        <taxon>Agaricomycetidae</taxon>
        <taxon>Agaricales</taxon>
        <taxon>Marasmiineae</taxon>
        <taxon>Mycenaceae</taxon>
        <taxon>Mycena</taxon>
    </lineage>
</organism>
<name>A0AAD2JV55_9AGAR</name>
<protein>
    <submittedName>
        <fullName evidence="1">Uncharacterized protein</fullName>
    </submittedName>
</protein>
<comment type="caution">
    <text evidence="1">The sequence shown here is derived from an EMBL/GenBank/DDBJ whole genome shotgun (WGS) entry which is preliminary data.</text>
</comment>
<evidence type="ECO:0000313" key="2">
    <source>
        <dbReference type="Proteomes" id="UP001295794"/>
    </source>
</evidence>
<dbReference type="EMBL" id="CAVNYO010000043">
    <property type="protein sequence ID" value="CAK5263663.1"/>
    <property type="molecule type" value="Genomic_DNA"/>
</dbReference>
<accession>A0AAD2JV55</accession>
<evidence type="ECO:0000313" key="1">
    <source>
        <dbReference type="EMBL" id="CAK5263663.1"/>
    </source>
</evidence>